<reference evidence="4 5" key="1">
    <citation type="submission" date="2017-05" db="EMBL/GenBank/DDBJ databases">
        <title>Complete genome sequence of Streptomyces sp. SCSIO 03032 revealed the diverse biosynthetic pathways for its bioactive secondary metabolites.</title>
        <authorList>
            <person name="Ma L."/>
            <person name="Zhu Y."/>
            <person name="Zhang W."/>
            <person name="Zhang G."/>
            <person name="Tian X."/>
            <person name="Zhang S."/>
            <person name="Zhang C."/>
        </authorList>
    </citation>
    <scope>NUCLEOTIDE SEQUENCE [LARGE SCALE GENOMIC DNA]</scope>
    <source>
        <strain evidence="4 5">SCSIO 03032</strain>
    </source>
</reference>
<dbReference type="GO" id="GO:0005737">
    <property type="term" value="C:cytoplasm"/>
    <property type="evidence" value="ECO:0007669"/>
    <property type="project" value="TreeGrafter"/>
</dbReference>
<dbReference type="AlphaFoldDB" id="A0A1W7CVM3"/>
<feature type="region of interest" description="Disordered" evidence="2">
    <location>
        <begin position="86"/>
        <end position="111"/>
    </location>
</feature>
<dbReference type="KEGG" id="smao:CAG99_07905"/>
<sequence length="354" mass="35689">MPDIVVVGAGIVGSSVAYHLARGGASVTLVEGKSSPARGVTGDSFAWIGQDSGQWPGGARDLRGSVLADHRGLEDTVPGYAVRRTGSLTWPAPDGGERAAPGEAGPAPGSRRVTGAEVAALEPGLLDVPEYAVHTPSDAGVDPVAATRALVAAARAHGARVVHDASVTSLDTARGRVRGVSTAAGFLPAGTVVLAAGTGTRALCEPLGIDLPVAVSPACVLEVAAPAGSVHGIVAAPEFEVREVRPGRLLVVAPCPADGPVPPARVLGEGAMRSLRAAFRGGADWRLLDCRVGARPVPARGPLIGHLTRDRSLYTAVLHSAVTLAPTVGRLVAGELLGNGPARELRDCRPGGPA</sequence>
<dbReference type="InterPro" id="IPR036188">
    <property type="entry name" value="FAD/NAD-bd_sf"/>
</dbReference>
<protein>
    <submittedName>
        <fullName evidence="4">FAD-dependent oxidoreductase</fullName>
    </submittedName>
</protein>
<evidence type="ECO:0000313" key="4">
    <source>
        <dbReference type="EMBL" id="ARQ68792.1"/>
    </source>
</evidence>
<dbReference type="EMBL" id="CP021121">
    <property type="protein sequence ID" value="ARQ68792.1"/>
    <property type="molecule type" value="Genomic_DNA"/>
</dbReference>
<evidence type="ECO:0000313" key="5">
    <source>
        <dbReference type="Proteomes" id="UP000194218"/>
    </source>
</evidence>
<feature type="domain" description="FAD dependent oxidoreductase" evidence="3">
    <location>
        <begin position="3"/>
        <end position="333"/>
    </location>
</feature>
<dbReference type="Proteomes" id="UP000194218">
    <property type="component" value="Chromosome"/>
</dbReference>
<name>A0A1W7CVM3_9ACTN</name>
<accession>A0A1W7CVM3</accession>
<proteinExistence type="predicted"/>
<dbReference type="Gene3D" id="3.30.9.10">
    <property type="entry name" value="D-Amino Acid Oxidase, subunit A, domain 2"/>
    <property type="match status" value="1"/>
</dbReference>
<evidence type="ECO:0000256" key="1">
    <source>
        <dbReference type="ARBA" id="ARBA00023002"/>
    </source>
</evidence>
<organism evidence="4 5">
    <name type="scientific">Streptomyces marincola</name>
    <dbReference type="NCBI Taxonomy" id="2878388"/>
    <lineage>
        <taxon>Bacteria</taxon>
        <taxon>Bacillati</taxon>
        <taxon>Actinomycetota</taxon>
        <taxon>Actinomycetes</taxon>
        <taxon>Kitasatosporales</taxon>
        <taxon>Streptomycetaceae</taxon>
        <taxon>Streptomyces</taxon>
    </lineage>
</organism>
<dbReference type="Gene3D" id="3.50.50.60">
    <property type="entry name" value="FAD/NAD(P)-binding domain"/>
    <property type="match status" value="1"/>
</dbReference>
<gene>
    <name evidence="4" type="ORF">CAG99_07905</name>
</gene>
<dbReference type="Pfam" id="PF01266">
    <property type="entry name" value="DAO"/>
    <property type="match status" value="1"/>
</dbReference>
<keyword evidence="1" id="KW-0560">Oxidoreductase</keyword>
<dbReference type="PANTHER" id="PTHR13847:SF289">
    <property type="entry name" value="GLYCINE OXIDASE"/>
    <property type="match status" value="1"/>
</dbReference>
<feature type="compositionally biased region" description="Low complexity" evidence="2">
    <location>
        <begin position="91"/>
        <end position="109"/>
    </location>
</feature>
<evidence type="ECO:0000259" key="3">
    <source>
        <dbReference type="Pfam" id="PF01266"/>
    </source>
</evidence>
<dbReference type="InterPro" id="IPR006076">
    <property type="entry name" value="FAD-dep_OxRdtase"/>
</dbReference>
<dbReference type="OrthoDB" id="4775411at2"/>
<dbReference type="GO" id="GO:0016491">
    <property type="term" value="F:oxidoreductase activity"/>
    <property type="evidence" value="ECO:0007669"/>
    <property type="project" value="UniProtKB-KW"/>
</dbReference>
<dbReference type="RefSeq" id="WP_086158296.1">
    <property type="nucleotide sequence ID" value="NZ_CP021121.1"/>
</dbReference>
<evidence type="ECO:0000256" key="2">
    <source>
        <dbReference type="SAM" id="MobiDB-lite"/>
    </source>
</evidence>
<keyword evidence="5" id="KW-1185">Reference proteome</keyword>
<dbReference type="SUPFAM" id="SSF51905">
    <property type="entry name" value="FAD/NAD(P)-binding domain"/>
    <property type="match status" value="1"/>
</dbReference>
<dbReference type="PANTHER" id="PTHR13847">
    <property type="entry name" value="SARCOSINE DEHYDROGENASE-RELATED"/>
    <property type="match status" value="1"/>
</dbReference>